<keyword evidence="5" id="KW-1185">Reference proteome</keyword>
<evidence type="ECO:0000256" key="1">
    <source>
        <dbReference type="ARBA" id="ARBA00022737"/>
    </source>
</evidence>
<dbReference type="CDD" id="cd05008">
    <property type="entry name" value="SIS_GlmS_GlmD_1"/>
    <property type="match status" value="1"/>
</dbReference>
<feature type="region of interest" description="Disordered" evidence="2">
    <location>
        <begin position="295"/>
        <end position="319"/>
    </location>
</feature>
<dbReference type="InterPro" id="IPR035466">
    <property type="entry name" value="GlmS/AgaS_SIS"/>
</dbReference>
<evidence type="ECO:0000259" key="3">
    <source>
        <dbReference type="PROSITE" id="PS51464"/>
    </source>
</evidence>
<evidence type="ECO:0000256" key="2">
    <source>
        <dbReference type="SAM" id="MobiDB-lite"/>
    </source>
</evidence>
<feature type="domain" description="SIS" evidence="3">
    <location>
        <begin position="33"/>
        <end position="168"/>
    </location>
</feature>
<dbReference type="Proteomes" id="UP000599437">
    <property type="component" value="Unassembled WGS sequence"/>
</dbReference>
<dbReference type="CDD" id="cd05009">
    <property type="entry name" value="SIS_GlmS_GlmD_2"/>
    <property type="match status" value="1"/>
</dbReference>
<reference evidence="5" key="1">
    <citation type="journal article" date="2019" name="Int. J. Syst. Evol. Microbiol.">
        <title>The Global Catalogue of Microorganisms (GCM) 10K type strain sequencing project: providing services to taxonomists for standard genome sequencing and annotation.</title>
        <authorList>
            <consortium name="The Broad Institute Genomics Platform"/>
            <consortium name="The Broad Institute Genome Sequencing Center for Infectious Disease"/>
            <person name="Wu L."/>
            <person name="Ma J."/>
        </authorList>
    </citation>
    <scope>NUCLEOTIDE SEQUENCE [LARGE SCALE GENOMIC DNA]</scope>
    <source>
        <strain evidence="5">JCM 4737</strain>
    </source>
</reference>
<evidence type="ECO:0000313" key="4">
    <source>
        <dbReference type="EMBL" id="GHB10609.1"/>
    </source>
</evidence>
<dbReference type="InterPro" id="IPR001347">
    <property type="entry name" value="SIS_dom"/>
</dbReference>
<keyword evidence="1" id="KW-0677">Repeat</keyword>
<protein>
    <recommendedName>
        <fullName evidence="3">SIS domain-containing protein</fullName>
    </recommendedName>
</protein>
<proteinExistence type="predicted"/>
<dbReference type="PROSITE" id="PS51464">
    <property type="entry name" value="SIS"/>
    <property type="match status" value="1"/>
</dbReference>
<dbReference type="EMBL" id="BMVO01000011">
    <property type="protein sequence ID" value="GHB10609.1"/>
    <property type="molecule type" value="Genomic_DNA"/>
</dbReference>
<sequence>MPTAGPSTSRTTAEITSQPATWAQAARTLSAHTDALPRRGERVAVVGCGTSWFMAQAYAVLRESGGHGETDAFAASEFPYRAGYDRVLAITRSGTTTEVLEVLRRLRGAVPTGAITADPGTPVMDAADAVAVLDFADEESVVQTRFATTVLALLRAHLETEGALPPGVRPLSEAIEDAARAIAVPLPAEVLGAEQFTFLGTGWTYGLALEAGLKMREAAGAWTEAYPAMEYRHGPISITGPGRVAWIFGTPPDGLTDDIARVGGTTTAASRSGTAGALDPLADLIRAQRLAVALAESRGHDPDRPRNLTRSVVLEQSAS</sequence>
<feature type="compositionally biased region" description="Polar residues" evidence="2">
    <location>
        <begin position="308"/>
        <end position="319"/>
    </location>
</feature>
<name>A0ABQ3DPH6_9ACTN</name>
<organism evidence="4 5">
    <name type="scientific">Streptomyces chryseus</name>
    <dbReference type="NCBI Taxonomy" id="68186"/>
    <lineage>
        <taxon>Bacteria</taxon>
        <taxon>Bacillati</taxon>
        <taxon>Actinomycetota</taxon>
        <taxon>Actinomycetes</taxon>
        <taxon>Kitasatosporales</taxon>
        <taxon>Streptomycetaceae</taxon>
        <taxon>Streptomyces</taxon>
    </lineage>
</organism>
<dbReference type="Gene3D" id="3.40.50.10490">
    <property type="entry name" value="Glucose-6-phosphate isomerase like protein, domain 1"/>
    <property type="match status" value="3"/>
</dbReference>
<dbReference type="PANTHER" id="PTHR10937">
    <property type="entry name" value="GLUCOSAMINE--FRUCTOSE-6-PHOSPHATE AMINOTRANSFERASE, ISOMERIZING"/>
    <property type="match status" value="1"/>
</dbReference>
<feature type="compositionally biased region" description="Basic and acidic residues" evidence="2">
    <location>
        <begin position="297"/>
        <end position="306"/>
    </location>
</feature>
<dbReference type="InterPro" id="IPR046348">
    <property type="entry name" value="SIS_dom_sf"/>
</dbReference>
<comment type="caution">
    <text evidence="4">The sequence shown here is derived from an EMBL/GenBank/DDBJ whole genome shotgun (WGS) entry which is preliminary data.</text>
</comment>
<dbReference type="RefSeq" id="WP_138897359.1">
    <property type="nucleotide sequence ID" value="NZ_BMVO01000011.1"/>
</dbReference>
<gene>
    <name evidence="4" type="ORF">GCM10010346_37270</name>
</gene>
<evidence type="ECO:0000313" key="5">
    <source>
        <dbReference type="Proteomes" id="UP000599437"/>
    </source>
</evidence>
<accession>A0ABQ3DPH6</accession>
<dbReference type="SUPFAM" id="SSF53697">
    <property type="entry name" value="SIS domain"/>
    <property type="match status" value="1"/>
</dbReference>
<dbReference type="InterPro" id="IPR035490">
    <property type="entry name" value="GlmS/FrlB_SIS"/>
</dbReference>
<feature type="region of interest" description="Disordered" evidence="2">
    <location>
        <begin position="1"/>
        <end position="21"/>
    </location>
</feature>